<dbReference type="InterPro" id="IPR011701">
    <property type="entry name" value="MFS"/>
</dbReference>
<sequence>DTGIDVSLAAPYLDVTPAASDPLTQAPPLTRPPAYRVLPVPALPPYALHLPAFMPPEHGPSHFRCAMTPVLVLLFLVMPSKGFLTAWSRHKMPSMANRQQARLSRLSISPKSWYDTSDSEPEDLITPCSEKHIIETTSAVHFDHVPTPATLDAAAEHARTSLHIRRPSVLHARRCSSDESIDIRGLWEAMLELQQRYHCYKSTRMLIAAESDGAVDMIPSRACIDHLNDCIETLPDEGWKSTHHFPPPLQQQTAKMPVVRSAYDPKDMQFRHLGPTGLKVSVLSLGGWLTYGGTQKGSIVKECMQAAWNHGINTFDTAEIYANGECELEMGKALKELDWPRDEYVLTTKVFFGTGRKEPNTRGLSWKHIVEGLKSSLQRLDQPYVDVVFAHRPDYATPMKEIVEGFTQVIRNLNLAYYWGTSEWSASQITEATQIAERYNLIAPVVEQPQYNAFHRERFEVEYAPLFEKFQYGTTIWSPLASGLLTGKYNDGIPEDSRLATNKDFFSDTIKGLQSDEGKAKIEKVRKLTKIAERLGGNVAQLSLAWCLKNPNVSTIILGATKVEQINDNVKAVKLAEKITPEIIEEIHAILDNAPAKPNAFGREGRLTMSPATIPTATLPAPAVHAVYAESDSTIELHTESETSTSNSDHPLHDGKEKMGSLASRLRALYDENITAKILRTAREGLVNNDPPAAYPEYVPQTGADAGKYILREANFWTCGFFPGSVYSIAERLTKYPQALPGSHEKERLLDELWTLGAAWAEPIHAMALRTDTHDMSFMIQPSMRVRWEVARDKEAFKSIVTAAHSLYSRYSNTVGAIRSWDVLAQHGVNITSQTDDFLVIIDSMCNLDLLYYVASHTGDVGLWHAATRHAKTLIATNLRPEKGAEGKELFSTVHVVNFDPKTGNLKERRTGQGFHATSTWARGQAWAVLGYAQSFMWTKNPDFLHVAVGLAEYFILRLETSSALVEVPVPGGGAKGRYVPLWDFDAPIENEKNPLRDSSAGVIAANGMLVLSQALASVGSVVESKRFLDMAVTIVEDTLAFSLAPELVRLNYDGQAIAVADVAPGKRFDAVLKNATANHNAKDHKPRRTSIMTATTSAHGVDANTPQAEHEEAKAEQPVVKDIIGPAVAASAVAEEAGQQVQMERQVKEAPKRSLWIAWMYMFDWYPSHYPKEERKFLRKLDAFLLTFTCIAFFLKWLDQSNINSAYVSGMKEELGLYGNEYSMFPMFYNLGYVICQIPAMLFFSRPKVTRWFLPSCEVAWSILTFAQSQLKSAPQIFGTRFLLGILETPVASGCLFILSSWYKPEELFKRAGLWYVSNNIGVMFGGYLQAAAYTNLNGVHGMSGSRWLFIIDGSISLPLSILGFFIFPGMPQSGRIWWMTEKEHELGQLRMREAGVEAPKKITKALLRRIFCRWHWYIGVLAYVLFLSGAYPHGQMAIWLKDLADTHGTYTIPQINTIPTGAQGVSVVGTILATSLCMVYPTWIIFNIVMTMVMFANVCMMVWFIPHDLKFVCFYLFGMTAAVTPILVPSVNWWLKDSAEARAFFNGSMITLGFAVNSFYPLVAFPVVEAPRWKKGYIVNFFFILGSWTLLTIGYLVHRRWERRQKRAAEAALDEDNLKAEMSTDVKHMASPKQIKTKMPPLPGFSDNPLRTRADLVQATIALLQPLVPCFSSGKGRVRVPVSTAAHFDEGAAQLEGFARPLWAVGALLVARASDPKEALLVDEIVQPWIDGFITGTDPDHEDYWGEIHDTDQRMVEAEILAFVLLAAPDRIYGSLDARSKHNVTNWLRQLHHKPMPTNNWRWFRVFANLALVKVCGLSLDDVQEEMAADLELLDTFYRLDGWSADGPWQTPEQAEKEVAAYKETGRRDTIGIGRQADYYSGSFAIQFSQLLFVRFGSDIDPSRAEIYRQRARDFGAGFWRYFDAGGAAIPFGRSLTYRFACGGFFAALAFADVSNMPAPLDNPGAVKWFLLRHLRWWARHSTSIFNTDGTLSIGWLYPNMYMSEDYNSPQSPYWCLKTLIAVGLCEDHDFWQAEEQPYPDFGPGTALLPAPEQILCYHPTGKHHFMLSPGQFVAWPMKANQAKYCKLAYSSTFAFSVPTGPLLAQLAPDSTILLSRDGRETWAGKWKCGVVAFPQLVLAGVDVQVSRVTWLPWGDGAVEVETTLIPPANAWPDWHIRIHKITANTPLDSLHIVAGGFAILGTTGTGRGLPVVDHTSGRCPDEGILEDEMSVLVLSSAGASGIVSYTSSSGVPVSARSHALKPDANTNIACQRTLIPVTENATGALEVGHSFVLVECVFATTEKQGADLGQRWAQCPRLDALSAAFPRLSA</sequence>
<dbReference type="SUPFAM" id="SSF51430">
    <property type="entry name" value="NAD(P)-linked oxidoreductase"/>
    <property type="match status" value="1"/>
</dbReference>
<feature type="transmembrane region" description="Helical" evidence="11">
    <location>
        <begin position="1228"/>
        <end position="1246"/>
    </location>
</feature>
<feature type="transmembrane region" description="Helical" evidence="11">
    <location>
        <begin position="1514"/>
        <end position="1533"/>
    </location>
</feature>
<dbReference type="SUPFAM" id="SSF103473">
    <property type="entry name" value="MFS general substrate transporter"/>
    <property type="match status" value="1"/>
</dbReference>
<keyword evidence="8 11" id="KW-0472">Membrane</keyword>
<feature type="transmembrane region" description="Helical" evidence="11">
    <location>
        <begin position="1485"/>
        <end position="1507"/>
    </location>
</feature>
<evidence type="ECO:0000256" key="6">
    <source>
        <dbReference type="ARBA" id="ARBA00022989"/>
    </source>
</evidence>
<dbReference type="InterPro" id="IPR016624">
    <property type="entry name" value="UCP014753"/>
</dbReference>
<evidence type="ECO:0000313" key="15">
    <source>
        <dbReference type="EMBL" id="CRK28484.1"/>
    </source>
</evidence>
<evidence type="ECO:0000259" key="13">
    <source>
        <dbReference type="Pfam" id="PF10022"/>
    </source>
</evidence>
<comment type="similarity">
    <text evidence="2">Belongs to the shaker potassium channel beta subunit family.</text>
</comment>
<evidence type="ECO:0000256" key="7">
    <source>
        <dbReference type="ARBA" id="ARBA00023002"/>
    </source>
</evidence>
<evidence type="ECO:0000256" key="11">
    <source>
        <dbReference type="SAM" id="Phobius"/>
    </source>
</evidence>
<dbReference type="InterPro" id="IPR049349">
    <property type="entry name" value="DUF2264_N"/>
</dbReference>
<proteinExistence type="inferred from homology"/>
<evidence type="ECO:0000256" key="5">
    <source>
        <dbReference type="ARBA" id="ARBA00022857"/>
    </source>
</evidence>
<keyword evidence="5" id="KW-0521">NADP</keyword>
<accession>A0A0G4M2H8</accession>
<dbReference type="Gene3D" id="3.20.20.100">
    <property type="entry name" value="NADP-dependent oxidoreductase domain"/>
    <property type="match status" value="1"/>
</dbReference>
<dbReference type="FunFam" id="1.20.1250.20:FF:000065">
    <property type="entry name" value="Putative MFS pantothenate transporter"/>
    <property type="match status" value="1"/>
</dbReference>
<comment type="subcellular location">
    <subcellularLocation>
        <location evidence="1">Membrane</location>
        <topology evidence="1">Multi-pass membrane protein</topology>
    </subcellularLocation>
</comment>
<name>A0A0G4M2H8_VERLO</name>
<feature type="transmembrane region" description="Helical" evidence="11">
    <location>
        <begin position="1283"/>
        <end position="1303"/>
    </location>
</feature>
<feature type="transmembrane region" description="Helical" evidence="11">
    <location>
        <begin position="1416"/>
        <end position="1433"/>
    </location>
</feature>
<dbReference type="InterPro" id="IPR008928">
    <property type="entry name" value="6-hairpin_glycosidase_sf"/>
</dbReference>
<dbReference type="Pfam" id="PF10022">
    <property type="entry name" value="DUF2264"/>
    <property type="match status" value="1"/>
</dbReference>
<dbReference type="InterPro" id="IPR005399">
    <property type="entry name" value="K_chnl_volt-dep_bsu_KCNAB-rel"/>
</dbReference>
<evidence type="ECO:0000256" key="2">
    <source>
        <dbReference type="ARBA" id="ARBA00006515"/>
    </source>
</evidence>
<dbReference type="EMBL" id="CVQI01021112">
    <property type="protein sequence ID" value="CRK28484.1"/>
    <property type="molecule type" value="Genomic_DNA"/>
</dbReference>
<dbReference type="Pfam" id="PF00248">
    <property type="entry name" value="Aldo_ket_red"/>
    <property type="match status" value="1"/>
</dbReference>
<feature type="domain" description="DUF2264" evidence="14">
    <location>
        <begin position="2049"/>
        <end position="2319"/>
    </location>
</feature>
<keyword evidence="7" id="KW-0560">Oxidoreductase</keyword>
<feature type="domain" description="NADP-dependent oxidoreductase" evidence="12">
    <location>
        <begin position="283"/>
        <end position="591"/>
    </location>
</feature>
<gene>
    <name evidence="15" type="ORF">BN1723_003557</name>
</gene>
<dbReference type="GO" id="GO:0005975">
    <property type="term" value="P:carbohydrate metabolic process"/>
    <property type="evidence" value="ECO:0007669"/>
    <property type="project" value="InterPro"/>
</dbReference>
<evidence type="ECO:0000256" key="3">
    <source>
        <dbReference type="ARBA" id="ARBA00022448"/>
    </source>
</evidence>
<dbReference type="GO" id="GO:0016491">
    <property type="term" value="F:oxidoreductase activity"/>
    <property type="evidence" value="ECO:0007669"/>
    <property type="project" value="UniProtKB-KW"/>
</dbReference>
<feature type="transmembrane region" description="Helical" evidence="11">
    <location>
        <begin position="1315"/>
        <end position="1336"/>
    </location>
</feature>
<dbReference type="CDD" id="cd19143">
    <property type="entry name" value="AKR_AKR6C1_2"/>
    <property type="match status" value="1"/>
</dbReference>
<feature type="transmembrane region" description="Helical" evidence="11">
    <location>
        <begin position="1182"/>
        <end position="1199"/>
    </location>
</feature>
<dbReference type="InterPro" id="IPR049237">
    <property type="entry name" value="DUF2264_C"/>
</dbReference>
<comment type="similarity">
    <text evidence="9">Belongs to the major facilitator superfamily. Allantoate permease family.</text>
</comment>
<feature type="transmembrane region" description="Helical" evidence="11">
    <location>
        <begin position="1545"/>
        <end position="1567"/>
    </location>
</feature>
<feature type="transmembrane region" description="Helical" evidence="11">
    <location>
        <begin position="1348"/>
        <end position="1369"/>
    </location>
</feature>
<dbReference type="Gene3D" id="1.20.1250.20">
    <property type="entry name" value="MFS general substrate transporter like domains"/>
    <property type="match status" value="1"/>
</dbReference>
<dbReference type="Gene3D" id="1.50.10.10">
    <property type="match status" value="1"/>
</dbReference>
<feature type="domain" description="DUF2264" evidence="13">
    <location>
        <begin position="1654"/>
        <end position="2041"/>
    </location>
</feature>
<keyword evidence="4 11" id="KW-0812">Transmembrane</keyword>
<dbReference type="GO" id="GO:0016020">
    <property type="term" value="C:membrane"/>
    <property type="evidence" value="ECO:0007669"/>
    <property type="project" value="UniProtKB-SubCell"/>
</dbReference>
<feature type="region of interest" description="Disordered" evidence="10">
    <location>
        <begin position="637"/>
        <end position="657"/>
    </location>
</feature>
<feature type="transmembrane region" description="Helical" evidence="11">
    <location>
        <begin position="1579"/>
        <end position="1599"/>
    </location>
</feature>
<keyword evidence="6 11" id="KW-1133">Transmembrane helix</keyword>
<feature type="non-terminal residue" evidence="15">
    <location>
        <position position="1"/>
    </location>
</feature>
<evidence type="ECO:0000256" key="1">
    <source>
        <dbReference type="ARBA" id="ARBA00004141"/>
    </source>
</evidence>
<dbReference type="InterPro" id="IPR036259">
    <property type="entry name" value="MFS_trans_sf"/>
</dbReference>
<dbReference type="Proteomes" id="UP000045706">
    <property type="component" value="Unassembled WGS sequence"/>
</dbReference>
<keyword evidence="3" id="KW-0813">Transport</keyword>
<dbReference type="PRINTS" id="PR01577">
    <property type="entry name" value="KCNABCHANNEL"/>
</dbReference>
<organism evidence="15 16">
    <name type="scientific">Verticillium longisporum</name>
    <name type="common">Verticillium dahliae var. longisporum</name>
    <dbReference type="NCBI Taxonomy" id="100787"/>
    <lineage>
        <taxon>Eukaryota</taxon>
        <taxon>Fungi</taxon>
        <taxon>Dikarya</taxon>
        <taxon>Ascomycota</taxon>
        <taxon>Pezizomycotina</taxon>
        <taxon>Sordariomycetes</taxon>
        <taxon>Hypocreomycetidae</taxon>
        <taxon>Glomerellales</taxon>
        <taxon>Plectosphaerellaceae</taxon>
        <taxon>Verticillium</taxon>
    </lineage>
</organism>
<evidence type="ECO:0000256" key="10">
    <source>
        <dbReference type="SAM" id="MobiDB-lite"/>
    </source>
</evidence>
<evidence type="ECO:0000256" key="4">
    <source>
        <dbReference type="ARBA" id="ARBA00022692"/>
    </source>
</evidence>
<evidence type="ECO:0000313" key="16">
    <source>
        <dbReference type="Proteomes" id="UP000045706"/>
    </source>
</evidence>
<dbReference type="Pfam" id="PF07690">
    <property type="entry name" value="MFS_1"/>
    <property type="match status" value="1"/>
</dbReference>
<dbReference type="InterPro" id="IPR023210">
    <property type="entry name" value="NADP_OxRdtase_dom"/>
</dbReference>
<evidence type="ECO:0000256" key="8">
    <source>
        <dbReference type="ARBA" id="ARBA00023136"/>
    </source>
</evidence>
<reference evidence="16" key="1">
    <citation type="submission" date="2015-05" db="EMBL/GenBank/DDBJ databases">
        <authorList>
            <person name="Fogelqvist Johan"/>
        </authorList>
    </citation>
    <scope>NUCLEOTIDE SEQUENCE [LARGE SCALE GENOMIC DNA]</scope>
</reference>
<dbReference type="PANTHER" id="PTHR35339:SF2">
    <property type="entry name" value="DUF2264 DOMAIN-CONTAINING PROTEIN-RELATED"/>
    <property type="match status" value="1"/>
</dbReference>
<evidence type="ECO:0000259" key="12">
    <source>
        <dbReference type="Pfam" id="PF00248"/>
    </source>
</evidence>
<dbReference type="SUPFAM" id="SSF48208">
    <property type="entry name" value="Six-hairpin glycosidases"/>
    <property type="match status" value="1"/>
</dbReference>
<dbReference type="PANTHER" id="PTHR35339">
    <property type="entry name" value="LINALOOL DEHYDRATASE_ISOMERASE DOMAIN-CONTAINING PROTEIN"/>
    <property type="match status" value="1"/>
</dbReference>
<evidence type="ECO:0000256" key="9">
    <source>
        <dbReference type="ARBA" id="ARBA00037968"/>
    </source>
</evidence>
<evidence type="ECO:0000259" key="14">
    <source>
        <dbReference type="Pfam" id="PF20938"/>
    </source>
</evidence>
<dbReference type="InterPro" id="IPR036812">
    <property type="entry name" value="NAD(P)_OxRdtase_dom_sf"/>
</dbReference>
<dbReference type="GO" id="GO:0022857">
    <property type="term" value="F:transmembrane transporter activity"/>
    <property type="evidence" value="ECO:0007669"/>
    <property type="project" value="InterPro"/>
</dbReference>
<protein>
    <submittedName>
        <fullName evidence="15">Uncharacterized protein</fullName>
    </submittedName>
</protein>
<dbReference type="Pfam" id="PF20938">
    <property type="entry name" value="DUF2264_C"/>
    <property type="match status" value="1"/>
</dbReference>
<dbReference type="InterPro" id="IPR012341">
    <property type="entry name" value="6hp_glycosidase-like_sf"/>
</dbReference>